<dbReference type="InterPro" id="IPR046848">
    <property type="entry name" value="E_motif"/>
</dbReference>
<feature type="repeat" description="PPR" evidence="2">
    <location>
        <begin position="193"/>
        <end position="227"/>
    </location>
</feature>
<dbReference type="Pfam" id="PF20431">
    <property type="entry name" value="E_motif"/>
    <property type="match status" value="1"/>
</dbReference>
<dbReference type="FunFam" id="1.25.40.10:FF:000682">
    <property type="entry name" value="Pentatricopeptide repeat-containing protein At3g16610"/>
    <property type="match status" value="1"/>
</dbReference>
<dbReference type="EMBL" id="QGNW01001068">
    <property type="protein sequence ID" value="RVW56937.1"/>
    <property type="molecule type" value="Genomic_DNA"/>
</dbReference>
<dbReference type="GO" id="GO:0003723">
    <property type="term" value="F:RNA binding"/>
    <property type="evidence" value="ECO:0007669"/>
    <property type="project" value="InterPro"/>
</dbReference>
<reference evidence="3 4" key="1">
    <citation type="journal article" date="2018" name="PLoS Genet.">
        <title>Population sequencing reveals clonal diversity and ancestral inbreeding in the grapevine cultivar Chardonnay.</title>
        <authorList>
            <person name="Roach M.J."/>
            <person name="Johnson D.L."/>
            <person name="Bohlmann J."/>
            <person name="van Vuuren H.J."/>
            <person name="Jones S.J."/>
            <person name="Pretorius I.S."/>
            <person name="Schmidt S.A."/>
            <person name="Borneman A.R."/>
        </authorList>
    </citation>
    <scope>NUCLEOTIDE SEQUENCE [LARGE SCALE GENOMIC DNA]</scope>
    <source>
        <strain evidence="4">cv. Chardonnay</strain>
        <tissue evidence="3">Leaf</tissue>
    </source>
</reference>
<dbReference type="GO" id="GO:0009451">
    <property type="term" value="P:RNA modification"/>
    <property type="evidence" value="ECO:0007669"/>
    <property type="project" value="InterPro"/>
</dbReference>
<sequence>MQSLINRANVYRVYRNISTHRTFQSSSDTYAKAIDMYARDRALYRGRALHAHLVIIGLARLTYFAAKLMSFYTECGQLSNARKLFDKIPNTNIRRWIVLTGACARRGFYEEALSAFSEMQKEGLRPNQFVLPSILKACGHLSDRRTGENMHTVILKNSFESDAYIISALIYMYSKCGHVEKACRVFDWIVDKDLVVMNAMVSGYAQHGFVHEALDLVQKMQQAGVKPNVVSWNTLIAGFSQVGDKSMVSEVFRLMTANGVEPDVVSWTSVISGFVQNFHNHEGFDAFKEMLDQGFCPSSVTISSLLPACTNVANLRHGKEIHGYAMVIGVEKDVYVRSALVDMYAKCGYISEAKILFYMMPERNTVTWNSLIFGYANHGYCNEAIELFNQMEESDTKLDHLTFTAVLNACSHAGMVELGETGKLSEAYDLIKAMPVEPDKFVWGALLGACRNHGNIELAEVAAEHLFELEPESPGSSLLLSNLYADAGRWGNAAKMKKMMKQRKFEFLAQIRNKYEAPSGPISCLMLDAFISPHHIEASSAELQLIFYPTASLM</sequence>
<organism evidence="3 4">
    <name type="scientific">Vitis vinifera</name>
    <name type="common">Grape</name>
    <dbReference type="NCBI Taxonomy" id="29760"/>
    <lineage>
        <taxon>Eukaryota</taxon>
        <taxon>Viridiplantae</taxon>
        <taxon>Streptophyta</taxon>
        <taxon>Embryophyta</taxon>
        <taxon>Tracheophyta</taxon>
        <taxon>Spermatophyta</taxon>
        <taxon>Magnoliopsida</taxon>
        <taxon>eudicotyledons</taxon>
        <taxon>Gunneridae</taxon>
        <taxon>Pentapetalae</taxon>
        <taxon>rosids</taxon>
        <taxon>Vitales</taxon>
        <taxon>Vitaceae</taxon>
        <taxon>Viteae</taxon>
        <taxon>Vitis</taxon>
    </lineage>
</organism>
<keyword evidence="1" id="KW-0677">Repeat</keyword>
<protein>
    <submittedName>
        <fullName evidence="3">Pentatricopeptide repeat-containing protein</fullName>
    </submittedName>
</protein>
<comment type="caution">
    <text evidence="3">The sequence shown here is derived from an EMBL/GenBank/DDBJ whole genome shotgun (WGS) entry which is preliminary data.</text>
</comment>
<dbReference type="InterPro" id="IPR046960">
    <property type="entry name" value="PPR_At4g14850-like_plant"/>
</dbReference>
<proteinExistence type="predicted"/>
<dbReference type="InterPro" id="IPR011990">
    <property type="entry name" value="TPR-like_helical_dom_sf"/>
</dbReference>
<dbReference type="Pfam" id="PF01535">
    <property type="entry name" value="PPR"/>
    <property type="match status" value="2"/>
</dbReference>
<dbReference type="Proteomes" id="UP000288805">
    <property type="component" value="Unassembled WGS sequence"/>
</dbReference>
<evidence type="ECO:0000313" key="4">
    <source>
        <dbReference type="Proteomes" id="UP000288805"/>
    </source>
</evidence>
<evidence type="ECO:0000256" key="1">
    <source>
        <dbReference type="ARBA" id="ARBA00022737"/>
    </source>
</evidence>
<accession>A0A438FAF5</accession>
<dbReference type="PANTHER" id="PTHR47926:SF487">
    <property type="entry name" value="REPEAT (TPR)-LIKE SUPERFAMILY PROTEIN, PUTATIVE-RELATED"/>
    <property type="match status" value="1"/>
</dbReference>
<feature type="repeat" description="PPR" evidence="2">
    <location>
        <begin position="263"/>
        <end position="297"/>
    </location>
</feature>
<name>A0A438FAF5_VITVI</name>
<dbReference type="Pfam" id="PF13812">
    <property type="entry name" value="PPR_3"/>
    <property type="match status" value="1"/>
</dbReference>
<dbReference type="AlphaFoldDB" id="A0A438FAF5"/>
<feature type="repeat" description="PPR" evidence="2">
    <location>
        <begin position="364"/>
        <end position="398"/>
    </location>
</feature>
<evidence type="ECO:0000256" key="2">
    <source>
        <dbReference type="PROSITE-ProRule" id="PRU00708"/>
    </source>
</evidence>
<dbReference type="FunFam" id="1.25.40.10:FF:000031">
    <property type="entry name" value="Pentatricopeptide repeat-containing protein mitochondrial"/>
    <property type="match status" value="1"/>
</dbReference>
<dbReference type="PANTHER" id="PTHR47926">
    <property type="entry name" value="PENTATRICOPEPTIDE REPEAT-CONTAINING PROTEIN"/>
    <property type="match status" value="1"/>
</dbReference>
<gene>
    <name evidence="3" type="primary">PCMP-E1_7</name>
    <name evidence="3" type="ORF">CK203_070603</name>
</gene>
<feature type="repeat" description="PPR" evidence="2">
    <location>
        <begin position="228"/>
        <end position="262"/>
    </location>
</feature>
<dbReference type="SUPFAM" id="SSF48452">
    <property type="entry name" value="TPR-like"/>
    <property type="match status" value="1"/>
</dbReference>
<dbReference type="InterPro" id="IPR002885">
    <property type="entry name" value="PPR_rpt"/>
</dbReference>
<feature type="repeat" description="PPR" evidence="2">
    <location>
        <begin position="92"/>
        <end position="126"/>
    </location>
</feature>
<dbReference type="FunFam" id="1.25.40.10:FF:001383">
    <property type="entry name" value="Pentatricopeptide repeat-containing protein mitochondrial"/>
    <property type="match status" value="1"/>
</dbReference>
<dbReference type="Gene3D" id="1.25.40.10">
    <property type="entry name" value="Tetratricopeptide repeat domain"/>
    <property type="match status" value="4"/>
</dbReference>
<dbReference type="NCBIfam" id="TIGR00756">
    <property type="entry name" value="PPR"/>
    <property type="match status" value="5"/>
</dbReference>
<dbReference type="Pfam" id="PF13041">
    <property type="entry name" value="PPR_2"/>
    <property type="match status" value="1"/>
</dbReference>
<evidence type="ECO:0000313" key="3">
    <source>
        <dbReference type="EMBL" id="RVW56937.1"/>
    </source>
</evidence>
<dbReference type="PROSITE" id="PS51375">
    <property type="entry name" value="PPR"/>
    <property type="match status" value="5"/>
</dbReference>